<dbReference type="Proteomes" id="UP000694845">
    <property type="component" value="Unplaced"/>
</dbReference>
<dbReference type="RefSeq" id="XP_022106800.1">
    <property type="nucleotide sequence ID" value="XM_022251108.1"/>
</dbReference>
<evidence type="ECO:0000256" key="1">
    <source>
        <dbReference type="ARBA" id="ARBA00023125"/>
    </source>
</evidence>
<dbReference type="OrthoDB" id="5965134at2759"/>
<proteinExistence type="predicted"/>
<keyword evidence="1" id="KW-0238">DNA-binding</keyword>
<reference evidence="3 4" key="1">
    <citation type="submission" date="2025-04" db="UniProtKB">
        <authorList>
            <consortium name="RefSeq"/>
        </authorList>
    </citation>
    <scope>IDENTIFICATION</scope>
</reference>
<evidence type="ECO:0000313" key="3">
    <source>
        <dbReference type="RefSeq" id="XP_022106800.1"/>
    </source>
</evidence>
<protein>
    <submittedName>
        <fullName evidence="3 4">Uncharacterized protein LOC110987946</fullName>
    </submittedName>
</protein>
<dbReference type="SUPFAM" id="SSF56349">
    <property type="entry name" value="DNA breaking-rejoining enzymes"/>
    <property type="match status" value="1"/>
</dbReference>
<dbReference type="Gene3D" id="1.10.150.130">
    <property type="match status" value="1"/>
</dbReference>
<dbReference type="OMA" id="HANENCS"/>
<dbReference type="AlphaFoldDB" id="A0A8B7ZTJ1"/>
<dbReference type="KEGG" id="aplc:110987946"/>
<evidence type="ECO:0000313" key="2">
    <source>
        <dbReference type="Proteomes" id="UP000694845"/>
    </source>
</evidence>
<dbReference type="SUPFAM" id="SSF47823">
    <property type="entry name" value="lambda integrase-like, N-terminal domain"/>
    <property type="match status" value="1"/>
</dbReference>
<keyword evidence="2" id="KW-1185">Reference proteome</keyword>
<dbReference type="GeneID" id="110987946"/>
<sequence>MTAIRPAPPESPTPNSFCRTSIFTKFDDVIQIVRKHPFWLTCPIQLQDKPDQILQDIILAKSEGTVNSYVYKCQQFFSWLKVNGVPQMLPVSEPILATYLSHVKDQSNSESVLATTVASLKWLHILINVKINPLDSAIIQHILISGRRQLHQPPVQKHRSLSQFRIIIDLLTGPDSSLLDLRMACYVSIKYALFLRHEEMAAIKANHFSVLQVHKGISAFIPKSKTMFSEMVKPLTCTIQKILIHHLKSCENLWKPLIFKSGKMPSCLLLSPSPARKLTSEELTSHSVTHDAENYFSKRLNV</sequence>
<accession>A0A8B7ZTJ1</accession>
<gene>
    <name evidence="3 4" type="primary">LOC110987946</name>
</gene>
<evidence type="ECO:0000313" key="4">
    <source>
        <dbReference type="RefSeq" id="XP_022106801.1"/>
    </source>
</evidence>
<organism evidence="2 4">
    <name type="scientific">Acanthaster planci</name>
    <name type="common">Crown-of-thorns starfish</name>
    <dbReference type="NCBI Taxonomy" id="133434"/>
    <lineage>
        <taxon>Eukaryota</taxon>
        <taxon>Metazoa</taxon>
        <taxon>Echinodermata</taxon>
        <taxon>Eleutherozoa</taxon>
        <taxon>Asterozoa</taxon>
        <taxon>Asteroidea</taxon>
        <taxon>Valvatacea</taxon>
        <taxon>Valvatida</taxon>
        <taxon>Acanthasteridae</taxon>
        <taxon>Acanthaster</taxon>
    </lineage>
</organism>
<dbReference type="InterPro" id="IPR011010">
    <property type="entry name" value="DNA_brk_join_enz"/>
</dbReference>
<dbReference type="RefSeq" id="XP_022106801.1">
    <property type="nucleotide sequence ID" value="XM_022251109.1"/>
</dbReference>
<dbReference type="GO" id="GO:0003677">
    <property type="term" value="F:DNA binding"/>
    <property type="evidence" value="ECO:0007669"/>
    <property type="project" value="UniProtKB-KW"/>
</dbReference>
<name>A0A8B7ZTJ1_ACAPL</name>
<dbReference type="InterPro" id="IPR010998">
    <property type="entry name" value="Integrase_recombinase_N"/>
</dbReference>